<feature type="transmembrane region" description="Helical" evidence="2">
    <location>
        <begin position="534"/>
        <end position="552"/>
    </location>
</feature>
<sequence length="796" mass="83018">MLVGLGLAMLVVLGLPGNAWAGPNDPYFSVSSTSYSGQPRTFSVRIINNLENSKLSARISGSGLSSSLNCSPAGAVLGLGPWKCTLSGSYRLNPGSFSVTASASGNGKRSKSVTHSGSVSSRFGITSRTSPKEGESFTVRGRYDHISGQNDFRVRARVTSNGNVVGGQSGTACSASGGNFTCNLRSVVGAGSAYSVTVTESGPVTRSDSTSVAVVTTAAPAAPTFSGATSYAVEKQPQTISGDSNRSGLLIQVLVDAPAANRNWSSPTSSCTSGASGGWTCTLPKLDKGKHTIAARAIDPADPTKISAVSVRTTTVTQKAPAKPKPTATATPTQVAVPEPEVETPPVVTPPKSIAAPFDGLSGRYSELLLLLILGLAVTALARPGPLALASGGDSGTFATDEDAAAGYELALQRGIGIGDNSPSWRAFGHEATDFYSRTVPGVLHRHSPFLSRLATDGVDLRAIFGSLWWLFPLGGAALGIAAAGDTGGHAVPPSLGILIGVMVLASFDAFAGFVATALFTLLVISDVFTDKHGALTVLVVGFLWTALPLVATTIRPFRRPGHLSVKYSWDRIADLVIAALLCGWIAQKLAQTMDLFAGTDTGIPEHANQVGLVAIVAIAVRGLLTSAVDVWWPERLRQTEIQEDLPEPSTLAILSGIVIRTAVFGFLGHAFIGSCWQWFAGVALFALPDLLLVARDWLGLKWNLRVPLPSGLTEIFLIVVSCILLVTVFIGGADDQRTALRYAFLAAALVPAVLGGARVFRTEKKDREGSTWDLQLAGAGILLTTVILGLRGWNF</sequence>
<keyword evidence="2" id="KW-1133">Transmembrane helix</keyword>
<keyword evidence="2" id="KW-0812">Transmembrane</keyword>
<evidence type="ECO:0000313" key="3">
    <source>
        <dbReference type="EMBL" id="RNL60781.1"/>
    </source>
</evidence>
<feature type="transmembrane region" description="Helical" evidence="2">
    <location>
        <begin position="496"/>
        <end position="522"/>
    </location>
</feature>
<feature type="transmembrane region" description="Helical" evidence="2">
    <location>
        <begin position="611"/>
        <end position="632"/>
    </location>
</feature>
<accession>A0A3N0CC07</accession>
<proteinExistence type="predicted"/>
<dbReference type="EMBL" id="RJSE01000009">
    <property type="protein sequence ID" value="RNL60781.1"/>
    <property type="molecule type" value="Genomic_DNA"/>
</dbReference>
<feature type="transmembrane region" description="Helical" evidence="2">
    <location>
        <begin position="463"/>
        <end position="484"/>
    </location>
</feature>
<evidence type="ECO:0000256" key="2">
    <source>
        <dbReference type="SAM" id="Phobius"/>
    </source>
</evidence>
<gene>
    <name evidence="3" type="ORF">EFK50_21030</name>
</gene>
<feature type="transmembrane region" description="Helical" evidence="2">
    <location>
        <begin position="740"/>
        <end position="761"/>
    </location>
</feature>
<dbReference type="AlphaFoldDB" id="A0A3N0CC07"/>
<dbReference type="Proteomes" id="UP000267128">
    <property type="component" value="Unassembled WGS sequence"/>
</dbReference>
<organism evidence="3 4">
    <name type="scientific">Nocardioides marmoriginsengisoli</name>
    <dbReference type="NCBI Taxonomy" id="661483"/>
    <lineage>
        <taxon>Bacteria</taxon>
        <taxon>Bacillati</taxon>
        <taxon>Actinomycetota</taxon>
        <taxon>Actinomycetes</taxon>
        <taxon>Propionibacteriales</taxon>
        <taxon>Nocardioidaceae</taxon>
        <taxon>Nocardioides</taxon>
    </lineage>
</organism>
<feature type="transmembrane region" description="Helical" evidence="2">
    <location>
        <begin position="573"/>
        <end position="591"/>
    </location>
</feature>
<feature type="region of interest" description="Disordered" evidence="1">
    <location>
        <begin position="101"/>
        <end position="138"/>
    </location>
</feature>
<feature type="region of interest" description="Disordered" evidence="1">
    <location>
        <begin position="317"/>
        <end position="348"/>
    </location>
</feature>
<reference evidence="3 4" key="1">
    <citation type="submission" date="2018-11" db="EMBL/GenBank/DDBJ databases">
        <authorList>
            <person name="Li F."/>
        </authorList>
    </citation>
    <scope>NUCLEOTIDE SEQUENCE [LARGE SCALE GENOMIC DNA]</scope>
    <source>
        <strain evidence="3 4">Gsoil 097</strain>
    </source>
</reference>
<feature type="transmembrane region" description="Helical" evidence="2">
    <location>
        <begin position="716"/>
        <end position="734"/>
    </location>
</feature>
<keyword evidence="2" id="KW-0472">Membrane</keyword>
<evidence type="ECO:0008006" key="5">
    <source>
        <dbReference type="Google" id="ProtNLM"/>
    </source>
</evidence>
<feature type="transmembrane region" description="Helical" evidence="2">
    <location>
        <begin position="773"/>
        <end position="794"/>
    </location>
</feature>
<keyword evidence="4" id="KW-1185">Reference proteome</keyword>
<comment type="caution">
    <text evidence="3">The sequence shown here is derived from an EMBL/GenBank/DDBJ whole genome shotgun (WGS) entry which is preliminary data.</text>
</comment>
<name>A0A3N0CC07_9ACTN</name>
<protein>
    <recommendedName>
        <fullName evidence="5">Bacterial Ig-like domain-containing protein</fullName>
    </recommendedName>
</protein>
<evidence type="ECO:0000313" key="4">
    <source>
        <dbReference type="Proteomes" id="UP000267128"/>
    </source>
</evidence>
<evidence type="ECO:0000256" key="1">
    <source>
        <dbReference type="SAM" id="MobiDB-lite"/>
    </source>
</evidence>
<feature type="compositionally biased region" description="Low complexity" evidence="1">
    <location>
        <begin position="317"/>
        <end position="339"/>
    </location>
</feature>